<organism evidence="7 8">
    <name type="scientific">Staphylococcus casei</name>
    <dbReference type="NCBI Taxonomy" id="201828"/>
    <lineage>
        <taxon>Bacteria</taxon>
        <taxon>Bacillati</taxon>
        <taxon>Bacillota</taxon>
        <taxon>Bacilli</taxon>
        <taxon>Bacillales</taxon>
        <taxon>Staphylococcaceae</taxon>
        <taxon>Staphylococcus</taxon>
    </lineage>
</organism>
<evidence type="ECO:0000256" key="3">
    <source>
        <dbReference type="ARBA" id="ARBA00022692"/>
    </source>
</evidence>
<evidence type="ECO:0000313" key="8">
    <source>
        <dbReference type="Proteomes" id="UP001468345"/>
    </source>
</evidence>
<accession>A0ABZ2WG03</accession>
<evidence type="ECO:0000313" key="7">
    <source>
        <dbReference type="EMBL" id="WZG10610.1"/>
    </source>
</evidence>
<dbReference type="Pfam" id="PF01810">
    <property type="entry name" value="LysE"/>
    <property type="match status" value="1"/>
</dbReference>
<keyword evidence="3 6" id="KW-0812">Transmembrane</keyword>
<comment type="subcellular location">
    <subcellularLocation>
        <location evidence="1">Cell membrane</location>
        <topology evidence="1">Multi-pass membrane protein</topology>
    </subcellularLocation>
</comment>
<name>A0ABZ2WG03_9STAP</name>
<evidence type="ECO:0000256" key="4">
    <source>
        <dbReference type="ARBA" id="ARBA00022989"/>
    </source>
</evidence>
<protein>
    <submittedName>
        <fullName evidence="7">LysE family translocator</fullName>
    </submittedName>
</protein>
<evidence type="ECO:0000256" key="2">
    <source>
        <dbReference type="ARBA" id="ARBA00022475"/>
    </source>
</evidence>
<dbReference type="Proteomes" id="UP001468345">
    <property type="component" value="Chromosome"/>
</dbReference>
<keyword evidence="5 6" id="KW-0472">Membrane</keyword>
<keyword evidence="2" id="KW-1003">Cell membrane</keyword>
<dbReference type="EMBL" id="CP133006">
    <property type="protein sequence ID" value="WZG10610.1"/>
    <property type="molecule type" value="Genomic_DNA"/>
</dbReference>
<dbReference type="PANTHER" id="PTHR30086:SF20">
    <property type="entry name" value="ARGININE EXPORTER PROTEIN ARGO-RELATED"/>
    <property type="match status" value="1"/>
</dbReference>
<reference evidence="7 8" key="1">
    <citation type="journal article" date="2024" name="ISME J.">
        <title>Staphylococcus epidermidis bacteriocin A37 kills natural competitors with a unique mechanism of action.</title>
        <authorList>
            <person name="Puls J.S."/>
            <person name="Winnerling B."/>
            <person name="Power J.J."/>
            <person name="Kruger A.M."/>
            <person name="Brajtenbach D."/>
            <person name="Johnson M."/>
            <person name="Bilici K."/>
            <person name="Camus L."/>
            <person name="Fliesswasser T."/>
            <person name="Schneider T."/>
            <person name="Sahl H.G."/>
            <person name="Ghosal D."/>
            <person name="Kubitscheck U."/>
            <person name="Heilbronner S."/>
            <person name="Grein F."/>
        </authorList>
    </citation>
    <scope>NUCLEOTIDE SEQUENCE [LARGE SCALE GENOMIC DNA]</scope>
    <source>
        <strain evidence="7 8">SCK7</strain>
    </source>
</reference>
<feature type="transmembrane region" description="Helical" evidence="6">
    <location>
        <begin position="172"/>
        <end position="190"/>
    </location>
</feature>
<keyword evidence="4 6" id="KW-1133">Transmembrane helix</keyword>
<feature type="transmembrane region" description="Helical" evidence="6">
    <location>
        <begin position="68"/>
        <end position="88"/>
    </location>
</feature>
<keyword evidence="8" id="KW-1185">Reference proteome</keyword>
<dbReference type="PANTHER" id="PTHR30086">
    <property type="entry name" value="ARGININE EXPORTER PROTEIN ARGO"/>
    <property type="match status" value="1"/>
</dbReference>
<dbReference type="RefSeq" id="WP_069824523.1">
    <property type="nucleotide sequence ID" value="NZ_CP133006.1"/>
</dbReference>
<gene>
    <name evidence="7" type="ORF">SHJJP9002_002641</name>
</gene>
<sequence length="191" mass="21705">MNILSFLLYTFLVTVTPGPTNIDILNTIKHRGTAAGIKYTYGAVIAIFLLLIISTMLNMMLSQFIPSILLVMKIIGTGYMLYLVYTIFKSQQDSQFHKNTGTFRAGFNLQFLNPKVITFSLTVMPTFILNSYHSIYIIYTFVIIITGIGFFSLSIWVLCGTLLQRFLQNHDLLVKCTMAIFLIYAAIIIWI</sequence>
<proteinExistence type="predicted"/>
<evidence type="ECO:0000256" key="5">
    <source>
        <dbReference type="ARBA" id="ARBA00023136"/>
    </source>
</evidence>
<feature type="transmembrane region" description="Helical" evidence="6">
    <location>
        <begin position="41"/>
        <end position="61"/>
    </location>
</feature>
<evidence type="ECO:0000256" key="1">
    <source>
        <dbReference type="ARBA" id="ARBA00004651"/>
    </source>
</evidence>
<evidence type="ECO:0000256" key="6">
    <source>
        <dbReference type="SAM" id="Phobius"/>
    </source>
</evidence>
<dbReference type="InterPro" id="IPR001123">
    <property type="entry name" value="LeuE-type"/>
</dbReference>
<feature type="transmembrane region" description="Helical" evidence="6">
    <location>
        <begin position="136"/>
        <end position="160"/>
    </location>
</feature>